<evidence type="ECO:0000256" key="1">
    <source>
        <dbReference type="SAM" id="MobiDB-lite"/>
    </source>
</evidence>
<reference evidence="4" key="2">
    <citation type="submission" date="2023-11" db="UniProtKB">
        <authorList>
            <consortium name="WormBaseParasite"/>
        </authorList>
    </citation>
    <scope>IDENTIFICATION</scope>
</reference>
<proteinExistence type="predicted"/>
<keyword evidence="3" id="KW-1185">Reference proteome</keyword>
<feature type="domain" description="DUF7083" evidence="2">
    <location>
        <begin position="41"/>
        <end position="126"/>
    </location>
</feature>
<evidence type="ECO:0000259" key="2">
    <source>
        <dbReference type="Pfam" id="PF23309"/>
    </source>
</evidence>
<feature type="compositionally biased region" description="Polar residues" evidence="1">
    <location>
        <begin position="238"/>
        <end position="250"/>
    </location>
</feature>
<sequence>MDPVKLEELFKQQLKLMEMLTQTQISSRVSCTPTILQSVDGITSGISEFLYDPDANITFDTWFRCYEDLFKVDLADRDDSWKMRLLLRKLGPSELDKYYYFILPQNPRDRSFDATVKTLSQLFGDHHSLFNTRYRCLKLVMNESDDFLTHVFIVNRECERFKLKSLTDDQFESLVFICSLQSPEFSDIRTRLLNRLEQDPTPTLNAITDEYQRIVNLQRDTTLVQSGGQGGSEVHAIQRQNKSSRSTTYGPSKASAPSFSSHSRPVQKKRLIISTFSLASLGRS</sequence>
<feature type="region of interest" description="Disordered" evidence="1">
    <location>
        <begin position="225"/>
        <end position="266"/>
    </location>
</feature>
<evidence type="ECO:0000313" key="3">
    <source>
        <dbReference type="Proteomes" id="UP000050792"/>
    </source>
</evidence>
<dbReference type="Pfam" id="PF23309">
    <property type="entry name" value="DUF7083"/>
    <property type="match status" value="1"/>
</dbReference>
<reference evidence="3" key="1">
    <citation type="submission" date="2022-06" db="EMBL/GenBank/DDBJ databases">
        <authorList>
            <person name="Berger JAMES D."/>
            <person name="Berger JAMES D."/>
        </authorList>
    </citation>
    <scope>NUCLEOTIDE SEQUENCE [LARGE SCALE GENOMIC DNA]</scope>
</reference>
<organism evidence="3 4">
    <name type="scientific">Schistosoma rodhaini</name>
    <dbReference type="NCBI Taxonomy" id="6188"/>
    <lineage>
        <taxon>Eukaryota</taxon>
        <taxon>Metazoa</taxon>
        <taxon>Spiralia</taxon>
        <taxon>Lophotrochozoa</taxon>
        <taxon>Platyhelminthes</taxon>
        <taxon>Trematoda</taxon>
        <taxon>Digenea</taxon>
        <taxon>Strigeidida</taxon>
        <taxon>Schistosomatoidea</taxon>
        <taxon>Schistosomatidae</taxon>
        <taxon>Schistosoma</taxon>
    </lineage>
</organism>
<name>A0AA85FVJ1_9TREM</name>
<evidence type="ECO:0000313" key="4">
    <source>
        <dbReference type="WBParaSite" id="SRDH1_67430.1"/>
    </source>
</evidence>
<dbReference type="Proteomes" id="UP000050792">
    <property type="component" value="Unassembled WGS sequence"/>
</dbReference>
<dbReference type="InterPro" id="IPR055510">
    <property type="entry name" value="DUF7083"/>
</dbReference>
<accession>A0AA85FVJ1</accession>
<protein>
    <recommendedName>
        <fullName evidence="2">DUF7083 domain-containing protein</fullName>
    </recommendedName>
</protein>
<dbReference type="AlphaFoldDB" id="A0AA85FVJ1"/>
<feature type="compositionally biased region" description="Low complexity" evidence="1">
    <location>
        <begin position="251"/>
        <end position="263"/>
    </location>
</feature>
<dbReference type="WBParaSite" id="SRDH1_67430.1">
    <property type="protein sequence ID" value="SRDH1_67430.1"/>
    <property type="gene ID" value="SRDH1_67430"/>
</dbReference>